<dbReference type="AlphaFoldDB" id="A0A0A7LUJ5"/>
<reference evidence="2" key="1">
    <citation type="submission" date="2014-09" db="EMBL/GenBank/DDBJ databases">
        <title>Transcriptome-wide evaluation of reference genes for quantitative real-time PCR in Ornithogalum saundersiae tissues during plant development and under stress conditions.</title>
        <authorList>
            <person name="Kong J.-Q."/>
        </authorList>
    </citation>
    <scope>NUCLEOTIDE SEQUENCE</scope>
</reference>
<dbReference type="SUPFAM" id="SSF50475">
    <property type="entry name" value="FMN-binding split barrel"/>
    <property type="match status" value="1"/>
</dbReference>
<protein>
    <submittedName>
        <fullName evidence="2">Pentatricopeptide repeat superfamily protein, putative isoform 1</fullName>
    </submittedName>
</protein>
<sequence length="452" mass="50393">MSIAIIPYCVVEPSSSSSSSCRPRRNLINFSISSSSSRRFGARRKIPLRAKNRSARIRAVSENLGSLPDPLASSSNNRYHPSEDIGEPASQEGTEDARLTDAEIGRTLVEVNSKATLMFSGLSDDEIHENVIWPDLPYLTDEHGDIYFEVNNNEDILQTLIGDDKIVQVIIGLDNIEMLEEMEISGPPDYDFGMEEMTSEESDIDDDSDEDVFAILDDEEDDLVSSESSTNWTNLDTMQSSHPMYFARKISEVVTSTNLDWMDQPSASIVMQGVLRPAFAEEHSFIKKHLSVGGSSNDEVPHHGKIVEEKIKDALDKDRSLHSEASFYKLDMISIQLVSAYGTQSSVEVQDFRKAQPDDVVNHAAEILSQLKAGGDKTIEALKSLCWRLKGIKVEEATVIGVDSLGFDLRVCSGTQVQTLRFAFRTRATTELNAERQLHDLLFPRSQHKNQT</sequence>
<evidence type="ECO:0000313" key="2">
    <source>
        <dbReference type="EMBL" id="AIZ68165.1"/>
    </source>
</evidence>
<dbReference type="InterPro" id="IPR037119">
    <property type="entry name" value="Haem_oxidase_HugZ-like_sf"/>
</dbReference>
<dbReference type="Gene3D" id="3.20.180.10">
    <property type="entry name" value="PNP-oxidase-like"/>
    <property type="match status" value="1"/>
</dbReference>
<feature type="region of interest" description="Disordered" evidence="1">
    <location>
        <begin position="66"/>
        <end position="96"/>
    </location>
</feature>
<evidence type="ECO:0000256" key="1">
    <source>
        <dbReference type="SAM" id="MobiDB-lite"/>
    </source>
</evidence>
<dbReference type="PANTHER" id="PTHR13343:SF28">
    <property type="entry name" value="PENTATRICOPEPTIDE REPEAT (PPR) SUPERFAMILY PROTEIN"/>
    <property type="match status" value="1"/>
</dbReference>
<organism evidence="2">
    <name type="scientific">Albuca bracteata</name>
    <name type="common">False sea onion</name>
    <name type="synonym">Ornithogalum longebracteatum</name>
    <dbReference type="NCBI Taxonomy" id="82047"/>
    <lineage>
        <taxon>Eukaryota</taxon>
        <taxon>Viridiplantae</taxon>
        <taxon>Streptophyta</taxon>
        <taxon>Embryophyta</taxon>
        <taxon>Tracheophyta</taxon>
        <taxon>Spermatophyta</taxon>
        <taxon>Magnoliopsida</taxon>
        <taxon>Liliopsida</taxon>
        <taxon>Asparagales</taxon>
        <taxon>Hyacinthaceae</taxon>
        <taxon>Ornithogaloideae</taxon>
        <taxon>Albuca</taxon>
    </lineage>
</organism>
<gene>
    <name evidence="2" type="primary">PPRP-2</name>
</gene>
<accession>A0A0A7LUJ5</accession>
<name>A0A0A7LUJ5_ALBBR</name>
<proteinExistence type="evidence at transcript level"/>
<dbReference type="EMBL" id="KM588123">
    <property type="protein sequence ID" value="AIZ68165.1"/>
    <property type="molecule type" value="mRNA"/>
</dbReference>
<dbReference type="PANTHER" id="PTHR13343">
    <property type="entry name" value="CREG1 PROTEIN"/>
    <property type="match status" value="1"/>
</dbReference>